<dbReference type="Proteomes" id="UP001596067">
    <property type="component" value="Unassembled WGS sequence"/>
</dbReference>
<reference evidence="8" key="1">
    <citation type="journal article" date="2019" name="Int. J. Syst. Evol. Microbiol.">
        <title>The Global Catalogue of Microorganisms (GCM) 10K type strain sequencing project: providing services to taxonomists for standard genome sequencing and annotation.</title>
        <authorList>
            <consortium name="The Broad Institute Genomics Platform"/>
            <consortium name="The Broad Institute Genome Sequencing Center for Infectious Disease"/>
            <person name="Wu L."/>
            <person name="Ma J."/>
        </authorList>
    </citation>
    <scope>NUCLEOTIDE SEQUENCE [LARGE SCALE GENOMIC DNA]</scope>
    <source>
        <strain evidence="8">CGMCC 4.1469</strain>
    </source>
</reference>
<dbReference type="Pfam" id="PF18130">
    <property type="entry name" value="ATPgrasp_N"/>
    <property type="match status" value="1"/>
</dbReference>
<evidence type="ECO:0000256" key="1">
    <source>
        <dbReference type="ARBA" id="ARBA00022598"/>
    </source>
</evidence>
<dbReference type="InterPro" id="IPR040570">
    <property type="entry name" value="LAL_C2"/>
</dbReference>
<dbReference type="PANTHER" id="PTHR43585">
    <property type="entry name" value="FUMIPYRROLE BIOSYNTHESIS PROTEIN C"/>
    <property type="match status" value="1"/>
</dbReference>
<name>A0ABW1EYL3_9ACTN</name>
<dbReference type="Pfam" id="PF13535">
    <property type="entry name" value="ATP-grasp_4"/>
    <property type="match status" value="1"/>
</dbReference>
<accession>A0ABW1EYL3</accession>
<dbReference type="SUPFAM" id="SSF56059">
    <property type="entry name" value="Glutathione synthetase ATP-binding domain-like"/>
    <property type="match status" value="1"/>
</dbReference>
<sequence length="455" mass="46355">MAHLLVIESWVGSMSRLLPRALGEGGHRFTFLTRDLHHYLRSAPAGGPHPLLAAENVLTADTNDPDALLPYAERMHAALGFDGVLSSCDYYLPTVARVARRLGLPGPAPEAVTAACRKDLTRRALDGAGVPGPAYALCTDREQAAAAARAIGFPLVVKPVDLCAGMLVRAVADERELAAALQALEEFPVNARGQQRSPVALLEELLTGPEVSVETVSAGGTAHVVGITDKSVGGAPAFIETGHMFPAALDPAEAASAADTAVAALAALGLDQVVAHTEIKLTPAGPRVVEVNPRPAGNRITELVRRVTGVDLAAAAVDVALGRRPDLVVRPTGVASAAIAFLVPDGEETGPLAGFDGEAAVRRDPAVVELALAEPGREVRPATSNNEYLGHVMTADTAGAGARRAAEQLLGGLAPRFEAAAAGAVGIGGSEAAATVGPAAGPTADRPARAAAVPA</sequence>
<dbReference type="Gene3D" id="3.40.50.20">
    <property type="match status" value="1"/>
</dbReference>
<keyword evidence="3 4" id="KW-0067">ATP-binding</keyword>
<dbReference type="InterPro" id="IPR041472">
    <property type="entry name" value="BL00235/CARNS1_N"/>
</dbReference>
<evidence type="ECO:0000256" key="3">
    <source>
        <dbReference type="ARBA" id="ARBA00022840"/>
    </source>
</evidence>
<evidence type="ECO:0000256" key="5">
    <source>
        <dbReference type="SAM" id="MobiDB-lite"/>
    </source>
</evidence>
<dbReference type="InterPro" id="IPR011761">
    <property type="entry name" value="ATP-grasp"/>
</dbReference>
<evidence type="ECO:0000313" key="8">
    <source>
        <dbReference type="Proteomes" id="UP001596067"/>
    </source>
</evidence>
<dbReference type="Gene3D" id="3.30.470.20">
    <property type="entry name" value="ATP-grasp fold, B domain"/>
    <property type="match status" value="1"/>
</dbReference>
<dbReference type="SMART" id="SM01209">
    <property type="entry name" value="GARS_A"/>
    <property type="match status" value="1"/>
</dbReference>
<dbReference type="InterPro" id="IPR052032">
    <property type="entry name" value="ATP-dep_AA_Ligase"/>
</dbReference>
<evidence type="ECO:0000313" key="7">
    <source>
        <dbReference type="EMBL" id="MFC5885804.1"/>
    </source>
</evidence>
<keyword evidence="2 4" id="KW-0547">Nucleotide-binding</keyword>
<evidence type="ECO:0000256" key="2">
    <source>
        <dbReference type="ARBA" id="ARBA00022741"/>
    </source>
</evidence>
<evidence type="ECO:0000256" key="4">
    <source>
        <dbReference type="PROSITE-ProRule" id="PRU00409"/>
    </source>
</evidence>
<dbReference type="Pfam" id="PF18603">
    <property type="entry name" value="LAL_C2"/>
    <property type="match status" value="1"/>
</dbReference>
<dbReference type="RefSeq" id="WP_313763078.1">
    <property type="nucleotide sequence ID" value="NZ_BAAAVH010000107.1"/>
</dbReference>
<dbReference type="PROSITE" id="PS50975">
    <property type="entry name" value="ATP_GRASP"/>
    <property type="match status" value="1"/>
</dbReference>
<dbReference type="EMBL" id="JBHSOD010000012">
    <property type="protein sequence ID" value="MFC5885804.1"/>
    <property type="molecule type" value="Genomic_DNA"/>
</dbReference>
<protein>
    <submittedName>
        <fullName evidence="7">ATP-grasp domain-containing protein</fullName>
    </submittedName>
</protein>
<keyword evidence="1" id="KW-0436">Ligase</keyword>
<feature type="domain" description="ATP-grasp" evidence="6">
    <location>
        <begin position="122"/>
        <end position="321"/>
    </location>
</feature>
<organism evidence="7 8">
    <name type="scientific">Kitasatospora aburaviensis</name>
    <dbReference type="NCBI Taxonomy" id="67265"/>
    <lineage>
        <taxon>Bacteria</taxon>
        <taxon>Bacillati</taxon>
        <taxon>Actinomycetota</taxon>
        <taxon>Actinomycetes</taxon>
        <taxon>Kitasatosporales</taxon>
        <taxon>Streptomycetaceae</taxon>
        <taxon>Kitasatospora</taxon>
    </lineage>
</organism>
<evidence type="ECO:0000259" key="6">
    <source>
        <dbReference type="PROSITE" id="PS50975"/>
    </source>
</evidence>
<keyword evidence="8" id="KW-1185">Reference proteome</keyword>
<feature type="region of interest" description="Disordered" evidence="5">
    <location>
        <begin position="434"/>
        <end position="455"/>
    </location>
</feature>
<comment type="caution">
    <text evidence="7">The sequence shown here is derived from an EMBL/GenBank/DDBJ whole genome shotgun (WGS) entry which is preliminary data.</text>
</comment>
<proteinExistence type="predicted"/>
<gene>
    <name evidence="7" type="ORF">ACFP0N_12580</name>
</gene>
<dbReference type="PANTHER" id="PTHR43585:SF2">
    <property type="entry name" value="ATP-GRASP ENZYME FSQD"/>
    <property type="match status" value="1"/>
</dbReference>